<dbReference type="InterPro" id="IPR013783">
    <property type="entry name" value="Ig-like_fold"/>
</dbReference>
<evidence type="ECO:0000313" key="5">
    <source>
        <dbReference type="Proteomes" id="UP000324632"/>
    </source>
</evidence>
<evidence type="ECO:0000259" key="3">
    <source>
        <dbReference type="PROSITE" id="PS50835"/>
    </source>
</evidence>
<dbReference type="Pfam" id="PF13927">
    <property type="entry name" value="Ig_3"/>
    <property type="match status" value="3"/>
</dbReference>
<evidence type="ECO:0000313" key="4">
    <source>
        <dbReference type="EMBL" id="KAA0706080.1"/>
    </source>
</evidence>
<dbReference type="GO" id="GO:0004888">
    <property type="term" value="F:transmembrane signaling receptor activity"/>
    <property type="evidence" value="ECO:0007669"/>
    <property type="project" value="TreeGrafter"/>
</dbReference>
<dbReference type="SUPFAM" id="SSF48726">
    <property type="entry name" value="Immunoglobulin"/>
    <property type="match status" value="3"/>
</dbReference>
<evidence type="ECO:0000256" key="1">
    <source>
        <dbReference type="ARBA" id="ARBA00022729"/>
    </source>
</evidence>
<proteinExistence type="predicted"/>
<dbReference type="InterPro" id="IPR050488">
    <property type="entry name" value="Ig_Fc_receptor"/>
</dbReference>
<feature type="domain" description="Ig-like" evidence="3">
    <location>
        <begin position="12"/>
        <end position="103"/>
    </location>
</feature>
<dbReference type="PROSITE" id="PS50835">
    <property type="entry name" value="IG_LIKE"/>
    <property type="match status" value="3"/>
</dbReference>
<dbReference type="SMART" id="SM00409">
    <property type="entry name" value="IG"/>
    <property type="match status" value="3"/>
</dbReference>
<comment type="caution">
    <text evidence="4">The sequence shown here is derived from an EMBL/GenBank/DDBJ whole genome shotgun (WGS) entry which is preliminary data.</text>
</comment>
<organism evidence="4 5">
    <name type="scientific">Triplophysa tibetana</name>
    <dbReference type="NCBI Taxonomy" id="1572043"/>
    <lineage>
        <taxon>Eukaryota</taxon>
        <taxon>Metazoa</taxon>
        <taxon>Chordata</taxon>
        <taxon>Craniata</taxon>
        <taxon>Vertebrata</taxon>
        <taxon>Euteleostomi</taxon>
        <taxon>Actinopterygii</taxon>
        <taxon>Neopterygii</taxon>
        <taxon>Teleostei</taxon>
        <taxon>Ostariophysi</taxon>
        <taxon>Cypriniformes</taxon>
        <taxon>Nemacheilidae</taxon>
        <taxon>Triplophysa</taxon>
    </lineage>
</organism>
<dbReference type="PANTHER" id="PTHR11481">
    <property type="entry name" value="IMMUNOGLOBULIN FC RECEPTOR"/>
    <property type="match status" value="1"/>
</dbReference>
<dbReference type="InterPro" id="IPR007110">
    <property type="entry name" value="Ig-like_dom"/>
</dbReference>
<dbReference type="InterPro" id="IPR003599">
    <property type="entry name" value="Ig_sub"/>
</dbReference>
<protein>
    <recommendedName>
        <fullName evidence="3">Ig-like domain-containing protein</fullName>
    </recommendedName>
</protein>
<feature type="domain" description="Ig-like" evidence="3">
    <location>
        <begin position="108"/>
        <end position="199"/>
    </location>
</feature>
<dbReference type="GO" id="GO:0007166">
    <property type="term" value="P:cell surface receptor signaling pathway"/>
    <property type="evidence" value="ECO:0007669"/>
    <property type="project" value="TreeGrafter"/>
</dbReference>
<feature type="domain" description="Ig-like" evidence="3">
    <location>
        <begin position="204"/>
        <end position="293"/>
    </location>
</feature>
<dbReference type="AlphaFoldDB" id="A0A5A9N8Q0"/>
<dbReference type="GO" id="GO:0006955">
    <property type="term" value="P:immune response"/>
    <property type="evidence" value="ECO:0007669"/>
    <property type="project" value="TreeGrafter"/>
</dbReference>
<evidence type="ECO:0000256" key="2">
    <source>
        <dbReference type="ARBA" id="ARBA00023157"/>
    </source>
</evidence>
<dbReference type="PANTHER" id="PTHR11481:SF64">
    <property type="entry name" value="FC RECEPTOR-LIKE PROTEIN 4"/>
    <property type="match status" value="1"/>
</dbReference>
<sequence length="309" mass="35936">MSKYYIIFTVLPRVTVRVTPDTSVFTGETVTLKCEIETQYRSLDWRYLWYKDRTEVSNTHPYTVNINTLTIRSVTQSDQSQFWYKTERYGRPETSSRSSVDLTVNVLPKVTVRVTPDISVVTGETVTLKCEIEEQYRSLDWRYLWYKDKTEVSNTHPYTVNTNTLTISSVTQSDQSQFRCKTERYGRPETSSRSSVDLTVKVLPRATVSVTPDTSVFTGETVTLKCEIEEHYRSLDWIYLWYKDRSAVSKTHRYTVNTNTLTISKVTQYDQRQFRCKTEIYGRPETSSSSSVDLTVKGEFKINICKIGE</sequence>
<name>A0A5A9N8Q0_9TELE</name>
<dbReference type="InterPro" id="IPR036179">
    <property type="entry name" value="Ig-like_dom_sf"/>
</dbReference>
<dbReference type="GO" id="GO:0009897">
    <property type="term" value="C:external side of plasma membrane"/>
    <property type="evidence" value="ECO:0007669"/>
    <property type="project" value="TreeGrafter"/>
</dbReference>
<dbReference type="Gene3D" id="2.60.40.10">
    <property type="entry name" value="Immunoglobulins"/>
    <property type="match status" value="3"/>
</dbReference>
<keyword evidence="1" id="KW-0732">Signal</keyword>
<dbReference type="Proteomes" id="UP000324632">
    <property type="component" value="Chromosome 21"/>
</dbReference>
<keyword evidence="5" id="KW-1185">Reference proteome</keyword>
<accession>A0A5A9N8Q0</accession>
<dbReference type="EMBL" id="SOYY01000021">
    <property type="protein sequence ID" value="KAA0706080.1"/>
    <property type="molecule type" value="Genomic_DNA"/>
</dbReference>
<keyword evidence="2" id="KW-1015">Disulfide bond</keyword>
<reference evidence="4 5" key="1">
    <citation type="journal article" date="2019" name="Mol. Ecol. Resour.">
        <title>Chromosome-level genome assembly of Triplophysa tibetana, a fish adapted to the harsh high-altitude environment of the Tibetan Plateau.</title>
        <authorList>
            <person name="Yang X."/>
            <person name="Liu H."/>
            <person name="Ma Z."/>
            <person name="Zou Y."/>
            <person name="Zou M."/>
            <person name="Mao Y."/>
            <person name="Li X."/>
            <person name="Wang H."/>
            <person name="Chen T."/>
            <person name="Wang W."/>
            <person name="Yang R."/>
        </authorList>
    </citation>
    <scope>NUCLEOTIDE SEQUENCE [LARGE SCALE GENOMIC DNA]</scope>
    <source>
        <strain evidence="4">TTIB1903HZAU</strain>
        <tissue evidence="4">Muscle</tissue>
    </source>
</reference>
<gene>
    <name evidence="4" type="ORF">E1301_Tti023073</name>
</gene>